<proteinExistence type="predicted"/>
<dbReference type="InterPro" id="IPR021284">
    <property type="entry name" value="DUF2750"/>
</dbReference>
<evidence type="ECO:0000313" key="1">
    <source>
        <dbReference type="EMBL" id="MEM5536967.1"/>
    </source>
</evidence>
<dbReference type="Proteomes" id="UP001449225">
    <property type="component" value="Unassembled WGS sequence"/>
</dbReference>
<name>A0ABU9TUV9_9GAMM</name>
<dbReference type="RefSeq" id="WP_342854562.1">
    <property type="nucleotide sequence ID" value="NZ_JBBMRA010000010.1"/>
</dbReference>
<dbReference type="Pfam" id="PF11042">
    <property type="entry name" value="DUF2750"/>
    <property type="match status" value="1"/>
</dbReference>
<accession>A0ABU9TUV9</accession>
<comment type="caution">
    <text evidence="1">The sequence shown here is derived from an EMBL/GenBank/DDBJ whole genome shotgun (WGS) entry which is preliminary data.</text>
</comment>
<sequence>MSTQSSGTDLDAIQKLNDEQLYALFVNESATSGEIWILTDEHGCVMLNTDDEDCVPVWPSKVLAEAWATDEWEGCKAEAISLAKWYSHWTPGLEDDEFAVVICPIEGKDGLVVAPYELDKALKKRVEKLTS</sequence>
<protein>
    <submittedName>
        <fullName evidence="1">DUF2750 domain-containing protein</fullName>
    </submittedName>
</protein>
<organism evidence="1 2">
    <name type="scientific">Neptuniibacter pectenicola</name>
    <dbReference type="NCBI Taxonomy" id="1806669"/>
    <lineage>
        <taxon>Bacteria</taxon>
        <taxon>Pseudomonadati</taxon>
        <taxon>Pseudomonadota</taxon>
        <taxon>Gammaproteobacteria</taxon>
        <taxon>Oceanospirillales</taxon>
        <taxon>Oceanospirillaceae</taxon>
        <taxon>Neptuniibacter</taxon>
    </lineage>
</organism>
<gene>
    <name evidence="1" type="ORF">WNY58_11245</name>
</gene>
<evidence type="ECO:0000313" key="2">
    <source>
        <dbReference type="Proteomes" id="UP001449225"/>
    </source>
</evidence>
<dbReference type="EMBL" id="JBBMRA010000010">
    <property type="protein sequence ID" value="MEM5536967.1"/>
    <property type="molecule type" value="Genomic_DNA"/>
</dbReference>
<reference evidence="1 2" key="1">
    <citation type="submission" date="2024-03" db="EMBL/GenBank/DDBJ databases">
        <title>Community enrichment and isolation of bacterial strains for fucoidan degradation.</title>
        <authorList>
            <person name="Sichert A."/>
        </authorList>
    </citation>
    <scope>NUCLEOTIDE SEQUENCE [LARGE SCALE GENOMIC DNA]</scope>
    <source>
        <strain evidence="1 2">AS76</strain>
    </source>
</reference>
<keyword evidence="2" id="KW-1185">Reference proteome</keyword>